<dbReference type="Proteomes" id="UP001179842">
    <property type="component" value="Chromosome"/>
</dbReference>
<dbReference type="EMBL" id="CP122979">
    <property type="protein sequence ID" value="WGI36814.1"/>
    <property type="molecule type" value="Genomic_DNA"/>
</dbReference>
<dbReference type="NCBIfam" id="NF045939">
    <property type="entry name" value="MHJ_0274_fam"/>
    <property type="match status" value="1"/>
</dbReference>
<proteinExistence type="predicted"/>
<feature type="transmembrane region" description="Helical" evidence="1">
    <location>
        <begin position="6"/>
        <end position="27"/>
    </location>
</feature>
<evidence type="ECO:0000256" key="1">
    <source>
        <dbReference type="SAM" id="Phobius"/>
    </source>
</evidence>
<accession>A0ABY8LUA6</accession>
<sequence length="174" mass="20362">MDSTTVGIILGILIAGIIALIVFQVIVDRKKKRKLKKQRDELTKLEQKVLLEVVAKVNSIIEVNQHNLDNFVVSIGERKMKDIIFWAKSNLKEVTETEEYKKAFIDNPFEKNELLQENIEILIASRSNGWSKRNSKEIEYFQELEKVFLEKDESKDTYLERKTTLKGEYLLNEK</sequence>
<name>A0ABY8LUA6_9BACT</name>
<keyword evidence="1" id="KW-0812">Transmembrane</keyword>
<keyword evidence="1" id="KW-1133">Transmembrane helix</keyword>
<keyword evidence="3" id="KW-1185">Reference proteome</keyword>
<evidence type="ECO:0000313" key="2">
    <source>
        <dbReference type="EMBL" id="WGI36814.1"/>
    </source>
</evidence>
<protein>
    <submittedName>
        <fullName evidence="2">Uncharacterized protein</fullName>
    </submittedName>
</protein>
<keyword evidence="1" id="KW-0472">Membrane</keyword>
<dbReference type="RefSeq" id="WP_280102117.1">
    <property type="nucleotide sequence ID" value="NZ_CP122979.1"/>
</dbReference>
<gene>
    <name evidence="2" type="ORF">QEG99_00805</name>
</gene>
<organism evidence="2 3">
    <name type="scientific">Mesomycoplasma lagogenitalium</name>
    <dbReference type="NCBI Taxonomy" id="171286"/>
    <lineage>
        <taxon>Bacteria</taxon>
        <taxon>Bacillati</taxon>
        <taxon>Mycoplasmatota</taxon>
        <taxon>Mycoplasmoidales</taxon>
        <taxon>Metamycoplasmataceae</taxon>
        <taxon>Mesomycoplasma</taxon>
    </lineage>
</organism>
<evidence type="ECO:0000313" key="3">
    <source>
        <dbReference type="Proteomes" id="UP001179842"/>
    </source>
</evidence>
<reference evidence="2" key="1">
    <citation type="submission" date="2023-04" db="EMBL/GenBank/DDBJ databases">
        <title>Completed genome of Mycoplasma lagogenitalium type strain 12MS.</title>
        <authorList>
            <person name="Spergser J."/>
        </authorList>
    </citation>
    <scope>NUCLEOTIDE SEQUENCE</scope>
    <source>
        <strain evidence="2">12MS</strain>
    </source>
</reference>